<protein>
    <submittedName>
        <fullName evidence="2">Uncharacterized protein</fullName>
    </submittedName>
</protein>
<name>A0ABQ9GF62_9NEOP</name>
<dbReference type="EMBL" id="JARBHB010000013">
    <property type="protein sequence ID" value="KAJ8869716.1"/>
    <property type="molecule type" value="Genomic_DNA"/>
</dbReference>
<comment type="caution">
    <text evidence="2">The sequence shown here is derived from an EMBL/GenBank/DDBJ whole genome shotgun (WGS) entry which is preliminary data.</text>
</comment>
<evidence type="ECO:0000256" key="1">
    <source>
        <dbReference type="SAM" id="MobiDB-lite"/>
    </source>
</evidence>
<gene>
    <name evidence="2" type="ORF">PR048_028711</name>
</gene>
<feature type="region of interest" description="Disordered" evidence="1">
    <location>
        <begin position="1"/>
        <end position="42"/>
    </location>
</feature>
<feature type="region of interest" description="Disordered" evidence="1">
    <location>
        <begin position="420"/>
        <end position="486"/>
    </location>
</feature>
<organism evidence="2 3">
    <name type="scientific">Dryococelus australis</name>
    <dbReference type="NCBI Taxonomy" id="614101"/>
    <lineage>
        <taxon>Eukaryota</taxon>
        <taxon>Metazoa</taxon>
        <taxon>Ecdysozoa</taxon>
        <taxon>Arthropoda</taxon>
        <taxon>Hexapoda</taxon>
        <taxon>Insecta</taxon>
        <taxon>Pterygota</taxon>
        <taxon>Neoptera</taxon>
        <taxon>Polyneoptera</taxon>
        <taxon>Phasmatodea</taxon>
        <taxon>Verophasmatodea</taxon>
        <taxon>Anareolatae</taxon>
        <taxon>Phasmatidae</taxon>
        <taxon>Eurycanthinae</taxon>
        <taxon>Dryococelus</taxon>
    </lineage>
</organism>
<evidence type="ECO:0000313" key="2">
    <source>
        <dbReference type="EMBL" id="KAJ8869716.1"/>
    </source>
</evidence>
<keyword evidence="3" id="KW-1185">Reference proteome</keyword>
<feature type="compositionally biased region" description="Basic and acidic residues" evidence="1">
    <location>
        <begin position="465"/>
        <end position="477"/>
    </location>
</feature>
<reference evidence="2 3" key="1">
    <citation type="submission" date="2023-02" db="EMBL/GenBank/DDBJ databases">
        <title>LHISI_Scaffold_Assembly.</title>
        <authorList>
            <person name="Stuart O.P."/>
            <person name="Cleave R."/>
            <person name="Magrath M.J.L."/>
            <person name="Mikheyev A.S."/>
        </authorList>
    </citation>
    <scope>NUCLEOTIDE SEQUENCE [LARGE SCALE GENOMIC DNA]</scope>
    <source>
        <strain evidence="2">Daus_M_001</strain>
        <tissue evidence="2">Leg muscle</tissue>
    </source>
</reference>
<sequence>MAARISSCDEDGAVAECKGERNGSAPRKPNGEKQRPPRFPGAKIRVNTSASESGFALMRGDYHTTGRSQSRTCIIFLMPECCLLLQSLFIEVLFYEIRLARGGGVQELLSTKCVSVASNISALHLPWKSNLKIMKTDLECGCECGLNPLSQFANSCHALFCNLCFEVRPRSITTCDQVQRHGGNTARHAGRSDEALGVRVSVARIAPSLLDLGRRVSTRVYPTLKSETRCVARCGGGTPIHSVPRAVKALKTGLYKLPSTAIGHVPLLRYGKRSVKPGQQWVQQHTLVTGAGIKYDCLQRRRSVIETAKSKRGVGAREKINAAGRNRRKPQRIERTRERGRTWERLAEGMPEPGGKKGNSERKKVTQDSRHFCGMTRAQGFSLTSSKMAARSRKFAIKAADSVFSSALCQEFPIREARSQFTKADSARLARPTTARTQLPAAPDGNDEEKVGLRETCSNQACPDAAKRSRESKEDKHSRRPVSRSELTRRLLKAHDELLATCVTPPLVTSALRRVCNLPFLWMWTCLKRHIHEVPIWSTNASSEVSFQNLTLDSNKSVLRARGREDTRWWRHAGNNTMVRREWNDEDNEQCWRGGEGRFVMILGGASRAVDVAEIWRPEKCSELTPRQWLACLPPTKANRVQTLAGPLPDFRMWELCQTMSLIGGWFSRGSPVSPAISFRRSSILTLITLIGSQDLDLSGQERKRKRVNLHFHRHLAFNHVYQWRVVNCWKVCWCLHTAVHSRCSQQELVTTVQHRESLNTSCDVTCPTMFLLGGIANQQATEYSTELTPVYLATGLPHATGCTPLTAARCLWRV</sequence>
<proteinExistence type="predicted"/>
<dbReference type="Proteomes" id="UP001159363">
    <property type="component" value="Chromosome 12"/>
</dbReference>
<feature type="compositionally biased region" description="Basic and acidic residues" evidence="1">
    <location>
        <begin position="331"/>
        <end position="342"/>
    </location>
</feature>
<evidence type="ECO:0000313" key="3">
    <source>
        <dbReference type="Proteomes" id="UP001159363"/>
    </source>
</evidence>
<feature type="region of interest" description="Disordered" evidence="1">
    <location>
        <begin position="323"/>
        <end position="342"/>
    </location>
</feature>
<accession>A0ABQ9GF62</accession>